<evidence type="ECO:0000256" key="14">
    <source>
        <dbReference type="ARBA" id="ARBA00023306"/>
    </source>
</evidence>
<feature type="region of interest" description="Disordered" evidence="16">
    <location>
        <begin position="111"/>
        <end position="149"/>
    </location>
</feature>
<dbReference type="GO" id="GO:0042729">
    <property type="term" value="C:DASH complex"/>
    <property type="evidence" value="ECO:0007669"/>
    <property type="project" value="InterPro"/>
</dbReference>
<dbReference type="GO" id="GO:0072686">
    <property type="term" value="C:mitotic spindle"/>
    <property type="evidence" value="ECO:0007669"/>
    <property type="project" value="InterPro"/>
</dbReference>
<keyword evidence="15" id="KW-0137">Centromere</keyword>
<keyword evidence="18" id="KW-1185">Reference proteome</keyword>
<dbReference type="Proteomes" id="UP000724874">
    <property type="component" value="Unassembled WGS sequence"/>
</dbReference>
<evidence type="ECO:0000313" key="17">
    <source>
        <dbReference type="EMBL" id="KAF8913161.1"/>
    </source>
</evidence>
<reference evidence="17" key="1">
    <citation type="submission" date="2020-11" db="EMBL/GenBank/DDBJ databases">
        <authorList>
            <consortium name="DOE Joint Genome Institute"/>
            <person name="Ahrendt S."/>
            <person name="Riley R."/>
            <person name="Andreopoulos W."/>
            <person name="LaButti K."/>
            <person name="Pangilinan J."/>
            <person name="Ruiz-duenas F.J."/>
            <person name="Barrasa J.M."/>
            <person name="Sanchez-Garcia M."/>
            <person name="Camarero S."/>
            <person name="Miyauchi S."/>
            <person name="Serrano A."/>
            <person name="Linde D."/>
            <person name="Babiker R."/>
            <person name="Drula E."/>
            <person name="Ayuso-Fernandez I."/>
            <person name="Pacheco R."/>
            <person name="Padilla G."/>
            <person name="Ferreira P."/>
            <person name="Barriuso J."/>
            <person name="Kellner H."/>
            <person name="Castanera R."/>
            <person name="Alfaro M."/>
            <person name="Ramirez L."/>
            <person name="Pisabarro A.G."/>
            <person name="Kuo A."/>
            <person name="Tritt A."/>
            <person name="Lipzen A."/>
            <person name="He G."/>
            <person name="Yan M."/>
            <person name="Ng V."/>
            <person name="Cullen D."/>
            <person name="Martin F."/>
            <person name="Rosso M.-N."/>
            <person name="Henrissat B."/>
            <person name="Hibbett D."/>
            <person name="Martinez A.T."/>
            <person name="Grigoriev I.V."/>
        </authorList>
    </citation>
    <scope>NUCLEOTIDE SEQUENCE</scope>
    <source>
        <strain evidence="17">AH 44721</strain>
    </source>
</reference>
<dbReference type="PANTHER" id="PTHR28200:SF1">
    <property type="entry name" value="DASH COMPLEX SUBUNIT ASK1"/>
    <property type="match status" value="1"/>
</dbReference>
<evidence type="ECO:0000256" key="16">
    <source>
        <dbReference type="SAM" id="MobiDB-lite"/>
    </source>
</evidence>
<feature type="compositionally biased region" description="Pro residues" evidence="16">
    <location>
        <begin position="9"/>
        <end position="20"/>
    </location>
</feature>
<comment type="caution">
    <text evidence="17">The sequence shown here is derived from an EMBL/GenBank/DDBJ whole genome shotgun (WGS) entry which is preliminary data.</text>
</comment>
<organism evidence="17 18">
    <name type="scientific">Gymnopilus junonius</name>
    <name type="common">Spectacular rustgill mushroom</name>
    <name type="synonym">Gymnopilus spectabilis subsp. junonius</name>
    <dbReference type="NCBI Taxonomy" id="109634"/>
    <lineage>
        <taxon>Eukaryota</taxon>
        <taxon>Fungi</taxon>
        <taxon>Dikarya</taxon>
        <taxon>Basidiomycota</taxon>
        <taxon>Agaricomycotina</taxon>
        <taxon>Agaricomycetes</taxon>
        <taxon>Agaricomycetidae</taxon>
        <taxon>Agaricales</taxon>
        <taxon>Agaricineae</taxon>
        <taxon>Hymenogastraceae</taxon>
        <taxon>Gymnopilus</taxon>
    </lineage>
</organism>
<keyword evidence="8" id="KW-0132">Cell division</keyword>
<keyword evidence="10" id="KW-0498">Mitosis</keyword>
<evidence type="ECO:0000256" key="11">
    <source>
        <dbReference type="ARBA" id="ARBA00022838"/>
    </source>
</evidence>
<evidence type="ECO:0000256" key="9">
    <source>
        <dbReference type="ARBA" id="ARBA00022701"/>
    </source>
</evidence>
<keyword evidence="13" id="KW-0539">Nucleus</keyword>
<gene>
    <name evidence="17" type="ORF">CPB84DRAFT_1841562</name>
</gene>
<feature type="compositionally biased region" description="Basic and acidic residues" evidence="16">
    <location>
        <begin position="334"/>
        <end position="343"/>
    </location>
</feature>
<name>A0A9P5P2E6_GYMJU</name>
<evidence type="ECO:0000256" key="15">
    <source>
        <dbReference type="ARBA" id="ARBA00023328"/>
    </source>
</evidence>
<dbReference type="PANTHER" id="PTHR28200">
    <property type="entry name" value="DASH COMPLEX SUBUNIT ASK1"/>
    <property type="match status" value="1"/>
</dbReference>
<evidence type="ECO:0000256" key="4">
    <source>
        <dbReference type="ARBA" id="ARBA00010731"/>
    </source>
</evidence>
<dbReference type="GO" id="GO:0008608">
    <property type="term" value="P:attachment of spindle microtubules to kinetochore"/>
    <property type="evidence" value="ECO:0007669"/>
    <property type="project" value="InterPro"/>
</dbReference>
<evidence type="ECO:0000256" key="2">
    <source>
        <dbReference type="ARBA" id="ARBA00004186"/>
    </source>
</evidence>
<comment type="subcellular location">
    <subcellularLocation>
        <location evidence="3">Chromosome</location>
        <location evidence="3">Centromere</location>
        <location evidence="3">Kinetochore</location>
    </subcellularLocation>
    <subcellularLocation>
        <location evidence="2">Cytoplasm</location>
        <location evidence="2">Cytoskeleton</location>
        <location evidence="2">Spindle</location>
    </subcellularLocation>
    <subcellularLocation>
        <location evidence="1">Nucleus</location>
    </subcellularLocation>
</comment>
<evidence type="ECO:0000256" key="8">
    <source>
        <dbReference type="ARBA" id="ARBA00022618"/>
    </source>
</evidence>
<sequence length="686" mass="75526">MASTRKPISPNPPRWKPNPDPSSIVIPGLDTDASTVDQIEQIEQLITIKLQNIDENFSKIHNLLANKLLPAVKRYAVGTEPVREAAKFWTSFYEQAAQIRIPTFDDYSTVNEMPSEREETEASTQEQEETPLNDPNETSRPRSEIYETSVVNSETSFLPGQGAFSSTPATARLATTTNNNFATQASEEPSWTQSLESPMVRLNREINNFSKETNDSIIGPSSSSLSARTQAREVEDSADFTFQQDTTIASRSDKGKGKDTSHPLLKNVLRHNLYSTSDNSSFENQVARVSPLKLKPKPKTPTINKGLNPYLKPENTPTDWTGVVDLRDPSVLTPERHRREKYSSKNINPTTPYADDDDDSFDALPPGMSPPVLMSPARPPRSSAELGLLKLGQTPARDASARIQRDLLRDAHVKNGGGDLRRLYNFSPNKLVYESSMSTVPTPPSLSRYIRNNDYSNSSISKDSSLESMMRRLGNEVRPLDTSRASGVESTPDIYSRAAGSERDLGPEMTPSPTQQHTYFTHPPDPETPMYGQQFLQQQDIDSDSDSMDEINNTAHPSAAFLMASQGAAYDDDSFGSSDRSSDSLVDENVGAVDILPVHPFASNNVIVDDGFDDDDSFDDGAGDYPAEETVFGVAPAQRLSDARRSEEGNLRMLGEDLLQDTIGIGTHMAATGRVEESPTPASWAH</sequence>
<dbReference type="Pfam" id="PF08655">
    <property type="entry name" value="DASH_Ask1"/>
    <property type="match status" value="1"/>
</dbReference>
<dbReference type="AlphaFoldDB" id="A0A9P5P2E6"/>
<feature type="region of interest" description="Disordered" evidence="16">
    <location>
        <begin position="212"/>
        <end position="262"/>
    </location>
</feature>
<dbReference type="GO" id="GO:0051301">
    <property type="term" value="P:cell division"/>
    <property type="evidence" value="ECO:0007669"/>
    <property type="project" value="UniProtKB-KW"/>
</dbReference>
<evidence type="ECO:0000256" key="1">
    <source>
        <dbReference type="ARBA" id="ARBA00004123"/>
    </source>
</evidence>
<keyword evidence="9" id="KW-0493">Microtubule</keyword>
<evidence type="ECO:0000256" key="10">
    <source>
        <dbReference type="ARBA" id="ARBA00022776"/>
    </source>
</evidence>
<feature type="compositionally biased region" description="Acidic residues" evidence="16">
    <location>
        <begin position="118"/>
        <end position="131"/>
    </location>
</feature>
<feature type="region of interest" description="Disordered" evidence="16">
    <location>
        <begin position="294"/>
        <end position="381"/>
    </location>
</feature>
<proteinExistence type="inferred from homology"/>
<dbReference type="InterPro" id="IPR013964">
    <property type="entry name" value="DASH_Ask1"/>
</dbReference>
<protein>
    <recommendedName>
        <fullName evidence="5">DASH complex subunit ASK1</fullName>
    </recommendedName>
</protein>
<keyword evidence="14" id="KW-0131">Cell cycle</keyword>
<keyword evidence="11" id="KW-0995">Kinetochore</keyword>
<keyword evidence="6" id="KW-0158">Chromosome</keyword>
<feature type="compositionally biased region" description="Basic and acidic residues" evidence="16">
    <location>
        <begin position="251"/>
        <end position="261"/>
    </location>
</feature>
<comment type="similarity">
    <text evidence="4">Belongs to the DASH complex ASK1 family.</text>
</comment>
<evidence type="ECO:0000256" key="7">
    <source>
        <dbReference type="ARBA" id="ARBA00022490"/>
    </source>
</evidence>
<evidence type="ECO:0000256" key="3">
    <source>
        <dbReference type="ARBA" id="ARBA00004629"/>
    </source>
</evidence>
<dbReference type="EMBL" id="JADNYJ010000002">
    <property type="protein sequence ID" value="KAF8913161.1"/>
    <property type="molecule type" value="Genomic_DNA"/>
</dbReference>
<feature type="region of interest" description="Disordered" evidence="16">
    <location>
        <begin position="1"/>
        <end position="24"/>
    </location>
</feature>
<dbReference type="GO" id="GO:0005874">
    <property type="term" value="C:microtubule"/>
    <property type="evidence" value="ECO:0007669"/>
    <property type="project" value="UniProtKB-KW"/>
</dbReference>
<evidence type="ECO:0000256" key="12">
    <source>
        <dbReference type="ARBA" id="ARBA00023212"/>
    </source>
</evidence>
<dbReference type="OrthoDB" id="5573898at2759"/>
<evidence type="ECO:0000256" key="5">
    <source>
        <dbReference type="ARBA" id="ARBA00014520"/>
    </source>
</evidence>
<accession>A0A9P5P2E6</accession>
<dbReference type="GO" id="GO:0044732">
    <property type="term" value="C:mitotic spindle pole body"/>
    <property type="evidence" value="ECO:0007669"/>
    <property type="project" value="TreeGrafter"/>
</dbReference>
<keyword evidence="7" id="KW-0963">Cytoplasm</keyword>
<feature type="compositionally biased region" description="Polar residues" evidence="16">
    <location>
        <begin position="240"/>
        <end position="250"/>
    </location>
</feature>
<keyword evidence="12" id="KW-0206">Cytoskeleton</keyword>
<evidence type="ECO:0000256" key="6">
    <source>
        <dbReference type="ARBA" id="ARBA00022454"/>
    </source>
</evidence>
<evidence type="ECO:0000313" key="18">
    <source>
        <dbReference type="Proteomes" id="UP000724874"/>
    </source>
</evidence>
<evidence type="ECO:0000256" key="13">
    <source>
        <dbReference type="ARBA" id="ARBA00023242"/>
    </source>
</evidence>